<proteinExistence type="evidence at transcript level"/>
<dbReference type="EMBL" id="AB857724">
    <property type="protein sequence ID" value="BAO27803.1"/>
    <property type="molecule type" value="mRNA"/>
</dbReference>
<dbReference type="PANTHER" id="PTHR11690:SF18">
    <property type="entry name" value="AMILORIDE-SENSITIVE SODIUM CHANNEL SUBUNIT BETA"/>
    <property type="match status" value="1"/>
</dbReference>
<comment type="subcellular location">
    <subcellularLocation>
        <location evidence="1">Apical cell membrane</location>
        <topology evidence="1">Multi-pass membrane protein</topology>
    </subcellularLocation>
    <subcellularLocation>
        <location evidence="2">Cytoplasmic vesicle membrane</location>
        <topology evidence="2">Multi-pass membrane protein</topology>
    </subcellularLocation>
</comment>
<comment type="similarity">
    <text evidence="16">Belongs to the amiloride-sensitive sodium channel (TC 1.A.6) family. SCNN1B subfamily.</text>
</comment>
<keyword evidence="5" id="KW-1003">Cell membrane</keyword>
<accession>W0SDJ5</accession>
<protein>
    <recommendedName>
        <fullName evidence="17">Amiloride-sensitive sodium channel subunit beta</fullName>
    </recommendedName>
</protein>
<evidence type="ECO:0000256" key="9">
    <source>
        <dbReference type="ARBA" id="ARBA00023065"/>
    </source>
</evidence>
<keyword evidence="14" id="KW-0968">Cytoplasmic vesicle</keyword>
<name>W0SDJ5_PROAN</name>
<keyword evidence="6 19" id="KW-0812">Transmembrane</keyword>
<dbReference type="PANTHER" id="PTHR11690">
    <property type="entry name" value="AMILORIDE-SENSITIVE SODIUM CHANNEL-RELATED"/>
    <property type="match status" value="1"/>
</dbReference>
<evidence type="ECO:0000256" key="7">
    <source>
        <dbReference type="ARBA" id="ARBA00022989"/>
    </source>
</evidence>
<keyword evidence="10 19" id="KW-0472">Membrane</keyword>
<evidence type="ECO:0000256" key="18">
    <source>
        <dbReference type="SAM" id="MobiDB-lite"/>
    </source>
</evidence>
<keyword evidence="4" id="KW-0894">Sodium channel</keyword>
<evidence type="ECO:0000256" key="14">
    <source>
        <dbReference type="ARBA" id="ARBA00023329"/>
    </source>
</evidence>
<comment type="catalytic activity">
    <reaction evidence="15">
        <text>Na(+)(in) = Na(+)(out)</text>
        <dbReference type="Rhea" id="RHEA:34963"/>
        <dbReference type="ChEBI" id="CHEBI:29101"/>
    </reaction>
</comment>
<feature type="transmembrane region" description="Helical" evidence="19">
    <location>
        <begin position="51"/>
        <end position="69"/>
    </location>
</feature>
<dbReference type="OrthoDB" id="6502088at2759"/>
<dbReference type="GO" id="GO:0034706">
    <property type="term" value="C:sodium channel complex"/>
    <property type="evidence" value="ECO:0007669"/>
    <property type="project" value="UniProtKB-ARBA"/>
</dbReference>
<dbReference type="AlphaFoldDB" id="W0SDJ5"/>
<dbReference type="InterPro" id="IPR020903">
    <property type="entry name" value="ENaC_CS"/>
</dbReference>
<evidence type="ECO:0000256" key="5">
    <source>
        <dbReference type="ARBA" id="ARBA00022475"/>
    </source>
</evidence>
<dbReference type="FunFam" id="1.10.287.770:FF:000002">
    <property type="entry name" value="Amiloride-sensitive sodium channel subunit beta 1"/>
    <property type="match status" value="1"/>
</dbReference>
<evidence type="ECO:0000256" key="17">
    <source>
        <dbReference type="ARBA" id="ARBA00050053"/>
    </source>
</evidence>
<keyword evidence="3" id="KW-0813">Transport</keyword>
<feature type="transmembrane region" description="Helical" evidence="19">
    <location>
        <begin position="536"/>
        <end position="567"/>
    </location>
</feature>
<evidence type="ECO:0000256" key="1">
    <source>
        <dbReference type="ARBA" id="ARBA00004424"/>
    </source>
</evidence>
<dbReference type="GO" id="GO:0030659">
    <property type="term" value="C:cytoplasmic vesicle membrane"/>
    <property type="evidence" value="ECO:0007669"/>
    <property type="project" value="UniProtKB-SubCell"/>
</dbReference>
<dbReference type="GO" id="GO:0016324">
    <property type="term" value="C:apical plasma membrane"/>
    <property type="evidence" value="ECO:0007669"/>
    <property type="project" value="UniProtKB-SubCell"/>
</dbReference>
<keyword evidence="11" id="KW-1015">Disulfide bond</keyword>
<dbReference type="InterPro" id="IPR001873">
    <property type="entry name" value="ENaC"/>
</dbReference>
<evidence type="ECO:0000256" key="13">
    <source>
        <dbReference type="ARBA" id="ARBA00023303"/>
    </source>
</evidence>
<gene>
    <name evidence="20" type="primary">ENaC beta</name>
</gene>
<evidence type="ECO:0000256" key="3">
    <source>
        <dbReference type="ARBA" id="ARBA00022448"/>
    </source>
</evidence>
<dbReference type="PRINTS" id="PR01078">
    <property type="entry name" value="AMINACHANNEL"/>
</dbReference>
<feature type="region of interest" description="Disordered" evidence="18">
    <location>
        <begin position="616"/>
        <end position="652"/>
    </location>
</feature>
<dbReference type="Pfam" id="PF00858">
    <property type="entry name" value="ASC"/>
    <property type="match status" value="1"/>
</dbReference>
<keyword evidence="8" id="KW-0915">Sodium</keyword>
<dbReference type="NCBIfam" id="TIGR00859">
    <property type="entry name" value="ENaC"/>
    <property type="match status" value="1"/>
</dbReference>
<feature type="transmembrane region" description="Helical" evidence="19">
    <location>
        <begin position="75"/>
        <end position="99"/>
    </location>
</feature>
<evidence type="ECO:0000256" key="6">
    <source>
        <dbReference type="ARBA" id="ARBA00022692"/>
    </source>
</evidence>
<evidence type="ECO:0000256" key="2">
    <source>
        <dbReference type="ARBA" id="ARBA00004439"/>
    </source>
</evidence>
<keyword evidence="7 19" id="KW-1133">Transmembrane helix</keyword>
<keyword evidence="12" id="KW-0739">Sodium transport</keyword>
<dbReference type="InterPro" id="IPR004724">
    <property type="entry name" value="ENaC_chordates"/>
</dbReference>
<evidence type="ECO:0000256" key="15">
    <source>
        <dbReference type="ARBA" id="ARBA00036239"/>
    </source>
</evidence>
<dbReference type="PROSITE" id="PS01206">
    <property type="entry name" value="ASC"/>
    <property type="match status" value="1"/>
</dbReference>
<evidence type="ECO:0000256" key="4">
    <source>
        <dbReference type="ARBA" id="ARBA00022461"/>
    </source>
</evidence>
<organism evidence="20">
    <name type="scientific">Protopterus annectens</name>
    <name type="common">African lungfish</name>
    <dbReference type="NCBI Taxonomy" id="7888"/>
    <lineage>
        <taxon>Eukaryota</taxon>
        <taxon>Metazoa</taxon>
        <taxon>Chordata</taxon>
        <taxon>Craniata</taxon>
        <taxon>Vertebrata</taxon>
        <taxon>Euteleostomi</taxon>
        <taxon>Dipnomorpha</taxon>
        <taxon>Ceratodontiformes</taxon>
        <taxon>Lepidosirenoidei</taxon>
        <taxon>Protopteridae</taxon>
        <taxon>Protopterus</taxon>
    </lineage>
</organism>
<keyword evidence="13 20" id="KW-0407">Ion channel</keyword>
<evidence type="ECO:0000256" key="10">
    <source>
        <dbReference type="ARBA" id="ARBA00023136"/>
    </source>
</evidence>
<dbReference type="Gene3D" id="2.60.470.10">
    <property type="entry name" value="Acid-sensing ion channels like domains"/>
    <property type="match status" value="1"/>
</dbReference>
<evidence type="ECO:0000256" key="19">
    <source>
        <dbReference type="SAM" id="Phobius"/>
    </source>
</evidence>
<evidence type="ECO:0000313" key="20">
    <source>
        <dbReference type="EMBL" id="BAO27803.1"/>
    </source>
</evidence>
<dbReference type="GO" id="GO:0015280">
    <property type="term" value="F:ligand-gated sodium channel activity"/>
    <property type="evidence" value="ECO:0007669"/>
    <property type="project" value="InterPro"/>
</dbReference>
<evidence type="ECO:0000256" key="12">
    <source>
        <dbReference type="ARBA" id="ARBA00023201"/>
    </source>
</evidence>
<evidence type="ECO:0000256" key="16">
    <source>
        <dbReference type="ARBA" id="ARBA00038224"/>
    </source>
</evidence>
<sequence>MSFLKRFCVRSWHRIKKGPGYGYAELFHWYCDNTNTHGPKRLIIEGPKKKAMWGLLTITFACLVFWNWGVLIQTYLSWGVSVSLSVGFSSLAFPAVTICNSNPFKYSRIKPLLTELDGFAASLLERIYIYSQSGTLPDPLLDTTSRNATGQNLLWYHLPLVIIDETDGDNPVIINILGPNNLTSTNGTTAGYPIPPRRYKVAFELCNASGSDCFYKNFSSSLEAVKEWYTLHYLNIMLRIPLAEKAAMGYSGKDLILTCFFGGIACDYTNFTQIYHPSYGNCYIFNWGLDGNVAVSSNPGVGFGLQLVVDVNQEEYIPFLTTSAGVRFLLHDQKTFPFVETMGIYALVGTVTSVEILVDEVMRMEQPYGTCTADGSDVPVNNLYSSYNLSYSMQSCLWSCFQAQMVKRCGCAYYLYPLLDGANYCDTQNNSDWVYCYYHLQDSTDANEECIQICELPCIENQFRISTSMADWPSESSEDWIFHVLSHERDNSSDITMNSDGVLRLNFYFNEFNYRVISESAATNVVWLLSNLGGQFGFWMGGSVLCIIEFGEIIIDCIWIAIIRFVIWQKNRKKMQLPQLYNDPPPTVSELVEGISNQGFQPDIINSCTSQPQPPDLHIPTTLEVPGTPPPHYDSLRIQPIDMEQQSDNEDF</sequence>
<evidence type="ECO:0000256" key="11">
    <source>
        <dbReference type="ARBA" id="ARBA00023157"/>
    </source>
</evidence>
<dbReference type="Gene3D" id="1.10.287.770">
    <property type="entry name" value="YojJ-like"/>
    <property type="match status" value="1"/>
</dbReference>
<reference evidence="20" key="1">
    <citation type="submission" date="2013-10" db="EMBL/GenBank/DDBJ databases">
        <title>ENaC expression in African lungfish.</title>
        <authorList>
            <person name="Konno N."/>
            <person name="Uchiyama M."/>
        </authorList>
    </citation>
    <scope>NUCLEOTIDE SEQUENCE</scope>
</reference>
<evidence type="ECO:0000256" key="8">
    <source>
        <dbReference type="ARBA" id="ARBA00023053"/>
    </source>
</evidence>
<keyword evidence="9" id="KW-0406">Ion transport</keyword>